<evidence type="ECO:0000259" key="2">
    <source>
        <dbReference type="Pfam" id="PF13699"/>
    </source>
</evidence>
<dbReference type="GeneID" id="66564762"/>
<organism evidence="3 4">
    <name type="scientific">Dickeya fangzhongdai</name>
    <dbReference type="NCBI Taxonomy" id="1778540"/>
    <lineage>
        <taxon>Bacteria</taxon>
        <taxon>Pseudomonadati</taxon>
        <taxon>Pseudomonadota</taxon>
        <taxon>Gammaproteobacteria</taxon>
        <taxon>Enterobacterales</taxon>
        <taxon>Pectobacteriaceae</taxon>
        <taxon>Dickeya</taxon>
    </lineage>
</organism>
<feature type="compositionally biased region" description="Polar residues" evidence="1">
    <location>
        <begin position="40"/>
        <end position="56"/>
    </location>
</feature>
<evidence type="ECO:0000313" key="4">
    <source>
        <dbReference type="Proteomes" id="UP000231901"/>
    </source>
</evidence>
<dbReference type="Pfam" id="PF13699">
    <property type="entry name" value="eCIS_core"/>
    <property type="match status" value="1"/>
</dbReference>
<dbReference type="EMBL" id="CP025003">
    <property type="protein sequence ID" value="ATZ94358.1"/>
    <property type="molecule type" value="Genomic_DNA"/>
</dbReference>
<evidence type="ECO:0000256" key="1">
    <source>
        <dbReference type="SAM" id="MobiDB-lite"/>
    </source>
</evidence>
<evidence type="ECO:0000313" key="3">
    <source>
        <dbReference type="EMBL" id="ATZ94358.1"/>
    </source>
</evidence>
<dbReference type="Proteomes" id="UP000231901">
    <property type="component" value="Chromosome"/>
</dbReference>
<dbReference type="KEGG" id="dfn:CVE23_10500"/>
<feature type="compositionally biased region" description="Basic residues" evidence="1">
    <location>
        <begin position="10"/>
        <end position="25"/>
    </location>
</feature>
<dbReference type="InterPro" id="IPR025295">
    <property type="entry name" value="eCIS_core_dom"/>
</dbReference>
<protein>
    <recommendedName>
        <fullName evidence="2">eCIS core domain-containing protein</fullName>
    </recommendedName>
</protein>
<dbReference type="RefSeq" id="WP_100849495.1">
    <property type="nucleotide sequence ID" value="NZ_BMJF01000001.1"/>
</dbReference>
<name>A0A2K8QMX0_9GAMM</name>
<accession>A0A2K8QMX0</accession>
<feature type="region of interest" description="Disordered" evidence="1">
    <location>
        <begin position="1"/>
        <end position="56"/>
    </location>
</feature>
<keyword evidence="4" id="KW-1185">Reference proteome</keyword>
<gene>
    <name evidence="3" type="ORF">CVE23_10500</name>
</gene>
<sequence length="1355" mass="147034">MADFNSASRQQRHHTQSVAQRKPRRGGAALPDNRQLAPSAGQTGLPSSLKSGMEQLSGQSLDHVRVHYNSDKPARYGAHAYAQGADIHLAPGQSHHLPHELGHVVQQAQGRVRATTQLHGAGINDDPALEAEATRMGQQAQQMSTAAPLTGEPGLATSPAVPMQRYAWPDSHQAIQRSIVSDFTFSLLKTHLLPLGLNNILLFADAQALKMLSHYESFGKIIDKATSFSNALSTAIGIWEALPAPVRTGILFLAGKVASYLPSQRAVSFSHSLLVVADEGASTHVLLQVVDILKIAINAASHPISSAVKFGQYLYANWWQGPGAESAPTSTTGKQGKTTSPDEQKKAIASLDLHIIWLKVGSVKLKNTQQESDGKTTQGGLHAGFSLGYRLFDHEGSLGQNGKLTLILPWEGGAILESQESINLIKEIVFGSDLFVVRQLDMTSLSVSNEGLQQLGFFLKEFSIGNRTVLAEDIRAKYQKNTGMTFSAYAGIGLYGWNAGAHLMLELDEAGHFKSGSMDDFHESKGVVTIKQAAISKTNGLSLTDAELNLQPLTGLDIRGMIASLTVKNKAVTGEGSIVGQRIPLLGDRVMLEKVQGELRAGTDEWEAAASATLNILFSEVKAGGTASIRYNSREKKTHIVLSNGHFEADYHAFHLKASELGYDHDQRRFTMKQAALRIKAIDVEGEVNDVSIDSNGVNFSSAIVHGPQKLALFSGFTLEQLQFLIGENGKSMTLTSDAALKLAKVTGSAKQLRLSRGADGFQGSVASASVETSLFSLGINDALINRDGLHVDNADLTLLPNRPASDDNNMTEFIPGFNSGLMDFLPIGPVTFLVSGVDLKQSGLTVKTFRPKLDELHFSAFGASARLNPSELFGEVGYEKQLSLESLAAGLPLKVEIIFPIFPGLEVYGSLEAKANLDINILLNAKGKDGIWAVGKHANFSGAIGLRAELGVNAGSQLLLALSAGAFAEGKAMLHSQVNLGGQARFDRDARQFKTIEPLMIDYRFKPEAVASIGVVVKAKALYFFNKTIFEYTAAEWRMGNYELVGKIGSTKDAMAPEKPETLGIGKKANPPEYRAIKGTEAKTLLQGNQPIAGSGDERMRILRDERKTIEKYLQKLKQRSLSAGNKRKTLETKYVELLQRKSQYHRALVGKFNDEQANRQLAEFNKKYGIEKLQNQYAELVDEEHKLMQGIEANIEKLRSLSHFDGAVLEKQGLTSSLEAVEDSKNHIKQLHLPDSQAFGKSLAEASDGLTAAIDKDAVVMAGINRVMPYNEFIQQSTTHELLMVTTRKNIVPVDTALASFHQQKSQASVEALLRAIGTYLTNNSRSKRTPIVMLLQNQAKAALESFKSASVQ</sequence>
<feature type="domain" description="eCIS core" evidence="2">
    <location>
        <begin position="45"/>
        <end position="110"/>
    </location>
</feature>
<proteinExistence type="predicted"/>
<reference evidence="4" key="1">
    <citation type="journal article" date="2018" name="Genome Announc.">
        <title>Complete genome sequence of a Dickeya fangzhongdai type strain causing bleeding canker of pear tree trunks.</title>
        <authorList>
            <person name="Zhao Y."/>
            <person name="Tian Y."/>
            <person name="Li X."/>
            <person name="Hu B."/>
        </authorList>
    </citation>
    <scope>NUCLEOTIDE SEQUENCE [LARGE SCALE GENOMIC DNA]</scope>
    <source>
        <strain evidence="4">DSM 101947</strain>
    </source>
</reference>